<evidence type="ECO:0000313" key="3">
    <source>
        <dbReference type="Proteomes" id="UP000000768"/>
    </source>
</evidence>
<dbReference type="Gramene" id="EES19848">
    <property type="protein sequence ID" value="EES19848"/>
    <property type="gene ID" value="SORBI_3009G209150"/>
</dbReference>
<name>C5Z1F9_SORBI</name>
<feature type="transmembrane region" description="Helical" evidence="1">
    <location>
        <begin position="46"/>
        <end position="64"/>
    </location>
</feature>
<keyword evidence="3" id="KW-1185">Reference proteome</keyword>
<proteinExistence type="predicted"/>
<organism evidence="2 3">
    <name type="scientific">Sorghum bicolor</name>
    <name type="common">Sorghum</name>
    <name type="synonym">Sorghum vulgare</name>
    <dbReference type="NCBI Taxonomy" id="4558"/>
    <lineage>
        <taxon>Eukaryota</taxon>
        <taxon>Viridiplantae</taxon>
        <taxon>Streptophyta</taxon>
        <taxon>Embryophyta</taxon>
        <taxon>Tracheophyta</taxon>
        <taxon>Spermatophyta</taxon>
        <taxon>Magnoliopsida</taxon>
        <taxon>Liliopsida</taxon>
        <taxon>Poales</taxon>
        <taxon>Poaceae</taxon>
        <taxon>PACMAD clade</taxon>
        <taxon>Panicoideae</taxon>
        <taxon>Andropogonodae</taxon>
        <taxon>Andropogoneae</taxon>
        <taxon>Sorghinae</taxon>
        <taxon>Sorghum</taxon>
    </lineage>
</organism>
<evidence type="ECO:0000313" key="2">
    <source>
        <dbReference type="EMBL" id="EES19848.3"/>
    </source>
</evidence>
<gene>
    <name evidence="2" type="ORF">SORBI_3009G209150</name>
</gene>
<dbReference type="EMBL" id="CM000768">
    <property type="protein sequence ID" value="EES19848.3"/>
    <property type="molecule type" value="Genomic_DNA"/>
</dbReference>
<reference evidence="3" key="2">
    <citation type="journal article" date="2018" name="Plant J.">
        <title>The Sorghum bicolor reference genome: improved assembly, gene annotations, a transcriptome atlas, and signatures of genome organization.</title>
        <authorList>
            <person name="McCormick R.F."/>
            <person name="Truong S.K."/>
            <person name="Sreedasyam A."/>
            <person name="Jenkins J."/>
            <person name="Shu S."/>
            <person name="Sims D."/>
            <person name="Kennedy M."/>
            <person name="Amirebrahimi M."/>
            <person name="Weers B.D."/>
            <person name="McKinley B."/>
            <person name="Mattison A."/>
            <person name="Morishige D.T."/>
            <person name="Grimwood J."/>
            <person name="Schmutz J."/>
            <person name="Mullet J.E."/>
        </authorList>
    </citation>
    <scope>NUCLEOTIDE SEQUENCE [LARGE SCALE GENOMIC DNA]</scope>
    <source>
        <strain evidence="3">cv. BTx623</strain>
    </source>
</reference>
<dbReference type="InParanoid" id="C5Z1F9"/>
<dbReference type="HOGENOM" id="CLU_001724_3_3_1"/>
<accession>C5Z1F9</accession>
<reference evidence="2 3" key="1">
    <citation type="journal article" date="2009" name="Nature">
        <title>The Sorghum bicolor genome and the diversification of grasses.</title>
        <authorList>
            <person name="Paterson A.H."/>
            <person name="Bowers J.E."/>
            <person name="Bruggmann R."/>
            <person name="Dubchak I."/>
            <person name="Grimwood J."/>
            <person name="Gundlach H."/>
            <person name="Haberer G."/>
            <person name="Hellsten U."/>
            <person name="Mitros T."/>
            <person name="Poliakov A."/>
            <person name="Schmutz J."/>
            <person name="Spannagl M."/>
            <person name="Tang H."/>
            <person name="Wang X."/>
            <person name="Wicker T."/>
            <person name="Bharti A.K."/>
            <person name="Chapman J."/>
            <person name="Feltus F.A."/>
            <person name="Gowik U."/>
            <person name="Grigoriev I.V."/>
            <person name="Lyons E."/>
            <person name="Maher C.A."/>
            <person name="Martis M."/>
            <person name="Narechania A."/>
            <person name="Otillar R.P."/>
            <person name="Penning B.W."/>
            <person name="Salamov A.A."/>
            <person name="Wang Y."/>
            <person name="Zhang L."/>
            <person name="Carpita N.C."/>
            <person name="Freeling M."/>
            <person name="Gingle A.R."/>
            <person name="Hash C.T."/>
            <person name="Keller B."/>
            <person name="Klein P."/>
            <person name="Kresovich S."/>
            <person name="McCann M.C."/>
            <person name="Ming R."/>
            <person name="Peterson D.G."/>
            <person name="Mehboob-ur-Rahman"/>
            <person name="Ware D."/>
            <person name="Westhoff P."/>
            <person name="Mayer K.F."/>
            <person name="Messing J."/>
            <person name="Rokhsar D.S."/>
        </authorList>
    </citation>
    <scope>NUCLEOTIDE SEQUENCE [LARGE SCALE GENOMIC DNA]</scope>
    <source>
        <strain evidence="3">cv. BTx623</strain>
    </source>
</reference>
<evidence type="ECO:0000256" key="1">
    <source>
        <dbReference type="SAM" id="Phobius"/>
    </source>
</evidence>
<sequence>MDRLTSSPNTDRVGWRASPLRLRATPLFTRPEKLWRSSNHQDSTKRIFFVLVLIISFIFCPDLVSTNPFLEIGGISVSL</sequence>
<dbReference type="AlphaFoldDB" id="C5Z1F9"/>
<keyword evidence="1" id="KW-0472">Membrane</keyword>
<dbReference type="Proteomes" id="UP000000768">
    <property type="component" value="Chromosome 9"/>
</dbReference>
<keyword evidence="1" id="KW-1133">Transmembrane helix</keyword>
<keyword evidence="1" id="KW-0812">Transmembrane</keyword>
<protein>
    <submittedName>
        <fullName evidence="2">Uncharacterized protein</fullName>
    </submittedName>
</protein>